<evidence type="ECO:0000313" key="5">
    <source>
        <dbReference type="Proteomes" id="UP000663855"/>
    </source>
</evidence>
<dbReference type="EMBL" id="CAJOBH010005305">
    <property type="protein sequence ID" value="CAF4019926.1"/>
    <property type="molecule type" value="Genomic_DNA"/>
</dbReference>
<proteinExistence type="predicted"/>
<dbReference type="EMBL" id="CAJOBJ010198309">
    <property type="protein sequence ID" value="CAF4975650.1"/>
    <property type="molecule type" value="Genomic_DNA"/>
</dbReference>
<dbReference type="Gene3D" id="1.10.10.1070">
    <property type="entry name" value="Zinc finger, BED domain-containing"/>
    <property type="match status" value="1"/>
</dbReference>
<evidence type="ECO:0000313" key="4">
    <source>
        <dbReference type="EMBL" id="CAF4975650.1"/>
    </source>
</evidence>
<dbReference type="Proteomes" id="UP000676336">
    <property type="component" value="Unassembled WGS sequence"/>
</dbReference>
<evidence type="ECO:0000313" key="2">
    <source>
        <dbReference type="EMBL" id="CAF4019926.1"/>
    </source>
</evidence>
<accession>A0A815UDF4</accession>
<dbReference type="InterPro" id="IPR012337">
    <property type="entry name" value="RNaseH-like_sf"/>
</dbReference>
<sequence length="237" mass="26840">MSYEVNKTMLSTYRSHAQNCLGGGTASTMRSQDIGVMLRKDNRSLTRAKTAFPEACAKFCAYDLRAFETVNGRVFKKIQKRILWNILKSFSTNPNLNEIIYVTDNGSNLISALRGEAHIRYIYHCINLVVTKSIEECSTIHSLVTKYRDLTLTQSERNKVVQSVKKLLKTVGIGESSTNVLRLPVTDDDETRKRRNRRAKRDDITVDDVLKEFASNNDSSSSSDNDSYDEVQLVAKL</sequence>
<dbReference type="Proteomes" id="UP000681720">
    <property type="component" value="Unassembled WGS sequence"/>
</dbReference>
<dbReference type="Proteomes" id="UP000663855">
    <property type="component" value="Unassembled WGS sequence"/>
</dbReference>
<name>A0A815UDF4_9BILA</name>
<protein>
    <submittedName>
        <fullName evidence="1">Uncharacterized protein</fullName>
    </submittedName>
</protein>
<gene>
    <name evidence="2" type="ORF">BYL167_LOCUS14721</name>
    <name evidence="1" type="ORF">CJN711_LOCUS28015</name>
    <name evidence="4" type="ORF">GIL414_LOCUS55699</name>
    <name evidence="3" type="ORF">SMN809_LOCUS27453</name>
</gene>
<comment type="caution">
    <text evidence="1">The sequence shown here is derived from an EMBL/GenBank/DDBJ whole genome shotgun (WGS) entry which is preliminary data.</text>
</comment>
<dbReference type="Proteomes" id="UP000681967">
    <property type="component" value="Unassembled WGS sequence"/>
</dbReference>
<reference evidence="1" key="1">
    <citation type="submission" date="2021-02" db="EMBL/GenBank/DDBJ databases">
        <authorList>
            <person name="Nowell W R."/>
        </authorList>
    </citation>
    <scope>NUCLEOTIDE SEQUENCE</scope>
</reference>
<dbReference type="AlphaFoldDB" id="A0A815UDF4"/>
<dbReference type="EMBL" id="CAJOBI010042846">
    <property type="protein sequence ID" value="CAF4332805.1"/>
    <property type="molecule type" value="Genomic_DNA"/>
</dbReference>
<dbReference type="SUPFAM" id="SSF53098">
    <property type="entry name" value="Ribonuclease H-like"/>
    <property type="match status" value="1"/>
</dbReference>
<evidence type="ECO:0000313" key="1">
    <source>
        <dbReference type="EMBL" id="CAF1514340.1"/>
    </source>
</evidence>
<evidence type="ECO:0000313" key="3">
    <source>
        <dbReference type="EMBL" id="CAF4332805.1"/>
    </source>
</evidence>
<organism evidence="1 5">
    <name type="scientific">Rotaria magnacalcarata</name>
    <dbReference type="NCBI Taxonomy" id="392030"/>
    <lineage>
        <taxon>Eukaryota</taxon>
        <taxon>Metazoa</taxon>
        <taxon>Spiralia</taxon>
        <taxon>Gnathifera</taxon>
        <taxon>Rotifera</taxon>
        <taxon>Eurotatoria</taxon>
        <taxon>Bdelloidea</taxon>
        <taxon>Philodinida</taxon>
        <taxon>Philodinidae</taxon>
        <taxon>Rotaria</taxon>
    </lineage>
</organism>
<dbReference type="EMBL" id="CAJNOV010013206">
    <property type="protein sequence ID" value="CAF1514340.1"/>
    <property type="molecule type" value="Genomic_DNA"/>
</dbReference>